<feature type="transmembrane region" description="Helical" evidence="1">
    <location>
        <begin position="12"/>
        <end position="31"/>
    </location>
</feature>
<evidence type="ECO:0008006" key="4">
    <source>
        <dbReference type="Google" id="ProtNLM"/>
    </source>
</evidence>
<keyword evidence="1" id="KW-1133">Transmembrane helix</keyword>
<dbReference type="NCBIfam" id="TIGR02532">
    <property type="entry name" value="IV_pilin_GFxxxE"/>
    <property type="match status" value="1"/>
</dbReference>
<keyword evidence="1" id="KW-0812">Transmembrane</keyword>
<protein>
    <recommendedName>
        <fullName evidence="4">Type II secretion system protein</fullName>
    </recommendedName>
</protein>
<evidence type="ECO:0000256" key="1">
    <source>
        <dbReference type="SAM" id="Phobius"/>
    </source>
</evidence>
<comment type="caution">
    <text evidence="2">The sequence shown here is derived from an EMBL/GenBank/DDBJ whole genome shotgun (WGS) entry which is preliminary data.</text>
</comment>
<dbReference type="Pfam" id="PF07963">
    <property type="entry name" value="N_methyl"/>
    <property type="match status" value="1"/>
</dbReference>
<proteinExistence type="predicted"/>
<evidence type="ECO:0000313" key="3">
    <source>
        <dbReference type="Proteomes" id="UP000230273"/>
    </source>
</evidence>
<dbReference type="Proteomes" id="UP000230273">
    <property type="component" value="Unassembled WGS sequence"/>
</dbReference>
<gene>
    <name evidence="2" type="ORF">COX36_00860</name>
</gene>
<sequence length="289" mass="32116">MNSQRGQTIIELLIAVAIFVVIASGLSFFILDGYSSGRLAKEATIGNLFAEEGIEAAKSIRDNSWDDLTNGDHGLSLSGSNWVFSGNQEDISGQLGEGTRKIIVEDAGSDRKKVTSQINWQFAPGRPEQIQLVTYLTNWQKELLIEIRKPTTRTDYANRTAQDQRAYDSPNGSTFATTNYDYDENPSITFHTWQSATTAYTSLVLKYRYHADQGTNDTYAVAYSTTGCLGVFTDLIYPTSTGAPDTTVSTNLDPGQDLSKLCVKIYTERNGARDRKNIYTRDIWTEGTY</sequence>
<dbReference type="EMBL" id="PCRP01000013">
    <property type="protein sequence ID" value="PIP23886.1"/>
    <property type="molecule type" value="Genomic_DNA"/>
</dbReference>
<organism evidence="2 3">
    <name type="scientific">Candidatus Nealsonbacteria bacterium CG23_combo_of_CG06-09_8_20_14_all_38_19</name>
    <dbReference type="NCBI Taxonomy" id="1974721"/>
    <lineage>
        <taxon>Bacteria</taxon>
        <taxon>Candidatus Nealsoniibacteriota</taxon>
    </lineage>
</organism>
<dbReference type="AlphaFoldDB" id="A0A2G9YXA2"/>
<name>A0A2G9YXA2_9BACT</name>
<keyword evidence="1" id="KW-0472">Membrane</keyword>
<evidence type="ECO:0000313" key="2">
    <source>
        <dbReference type="EMBL" id="PIP23886.1"/>
    </source>
</evidence>
<accession>A0A2G9YXA2</accession>
<reference evidence="2 3" key="1">
    <citation type="submission" date="2017-09" db="EMBL/GenBank/DDBJ databases">
        <title>Depth-based differentiation of microbial function through sediment-hosted aquifers and enrichment of novel symbionts in the deep terrestrial subsurface.</title>
        <authorList>
            <person name="Probst A.J."/>
            <person name="Ladd B."/>
            <person name="Jarett J.K."/>
            <person name="Geller-Mcgrath D.E."/>
            <person name="Sieber C.M."/>
            <person name="Emerson J.B."/>
            <person name="Anantharaman K."/>
            <person name="Thomas B.C."/>
            <person name="Malmstrom R."/>
            <person name="Stieglmeier M."/>
            <person name="Klingl A."/>
            <person name="Woyke T."/>
            <person name="Ryan C.M."/>
            <person name="Banfield J.F."/>
        </authorList>
    </citation>
    <scope>NUCLEOTIDE SEQUENCE [LARGE SCALE GENOMIC DNA]</scope>
    <source>
        <strain evidence="2">CG23_combo_of_CG06-09_8_20_14_all_38_19</strain>
    </source>
</reference>
<dbReference type="InterPro" id="IPR012902">
    <property type="entry name" value="N_methyl_site"/>
</dbReference>